<dbReference type="PANTHER" id="PTHR30126">
    <property type="entry name" value="HTH-TYPE TRANSCRIPTIONAL REGULATOR"/>
    <property type="match status" value="1"/>
</dbReference>
<dbReference type="RefSeq" id="WP_344113496.1">
    <property type="nucleotide sequence ID" value="NZ_BAAANE010000007.1"/>
</dbReference>
<gene>
    <name evidence="6" type="ORF">GCM10009744_41990</name>
</gene>
<evidence type="ECO:0000256" key="3">
    <source>
        <dbReference type="ARBA" id="ARBA00023125"/>
    </source>
</evidence>
<keyword evidence="4" id="KW-0804">Transcription</keyword>
<organism evidence="6 7">
    <name type="scientific">Kribbella alba</name>
    <dbReference type="NCBI Taxonomy" id="190197"/>
    <lineage>
        <taxon>Bacteria</taxon>
        <taxon>Bacillati</taxon>
        <taxon>Actinomycetota</taxon>
        <taxon>Actinomycetes</taxon>
        <taxon>Propionibacteriales</taxon>
        <taxon>Kribbellaceae</taxon>
        <taxon>Kribbella</taxon>
    </lineage>
</organism>
<keyword evidence="7" id="KW-1185">Reference proteome</keyword>
<sequence length="289" mass="31522">MPSSPSVEDLRLVLTIRRTGSVGTAARELRISQPSASQRLARLERTCGTRLFDRDTRGARPTAAGSELARRAEHILGHLEEVYDATRAAAAGSRLVVGTFASLAPILFPVLDAELPDLDIEQQVDHGQFLVEKIAEGTMDAAFIAIADQMVLPRATVARPVGRDELVLFVPQGVAKPGKGKQPLRERYLPFSTYDRGTDEIRSRLIALGATARRGVTLGTTVAMARRRSQLALVPRSALSGELRPGEQLVPAPFRYRLTLSLVSTPTPPERLVALLPHLRRALHLTRPT</sequence>
<evidence type="ECO:0000313" key="7">
    <source>
        <dbReference type="Proteomes" id="UP001501319"/>
    </source>
</evidence>
<dbReference type="Gene3D" id="3.40.190.10">
    <property type="entry name" value="Periplasmic binding protein-like II"/>
    <property type="match status" value="2"/>
</dbReference>
<evidence type="ECO:0000256" key="1">
    <source>
        <dbReference type="ARBA" id="ARBA00009437"/>
    </source>
</evidence>
<evidence type="ECO:0000259" key="5">
    <source>
        <dbReference type="PROSITE" id="PS50931"/>
    </source>
</evidence>
<comment type="caution">
    <text evidence="6">The sequence shown here is derived from an EMBL/GenBank/DDBJ whole genome shotgun (WGS) entry which is preliminary data.</text>
</comment>
<evidence type="ECO:0000256" key="4">
    <source>
        <dbReference type="ARBA" id="ARBA00023163"/>
    </source>
</evidence>
<dbReference type="InterPro" id="IPR005119">
    <property type="entry name" value="LysR_subst-bd"/>
</dbReference>
<dbReference type="InterPro" id="IPR036390">
    <property type="entry name" value="WH_DNA-bd_sf"/>
</dbReference>
<dbReference type="PRINTS" id="PR00039">
    <property type="entry name" value="HTHLYSR"/>
</dbReference>
<dbReference type="Gene3D" id="1.10.10.10">
    <property type="entry name" value="Winged helix-like DNA-binding domain superfamily/Winged helix DNA-binding domain"/>
    <property type="match status" value="1"/>
</dbReference>
<dbReference type="Proteomes" id="UP001501319">
    <property type="component" value="Unassembled WGS sequence"/>
</dbReference>
<dbReference type="PANTHER" id="PTHR30126:SF39">
    <property type="entry name" value="HTH-TYPE TRANSCRIPTIONAL REGULATOR CYSL"/>
    <property type="match status" value="1"/>
</dbReference>
<keyword evidence="2" id="KW-0805">Transcription regulation</keyword>
<protein>
    <recommendedName>
        <fullName evidence="5">HTH lysR-type domain-containing protein</fullName>
    </recommendedName>
</protein>
<keyword evidence="3" id="KW-0238">DNA-binding</keyword>
<proteinExistence type="inferred from homology"/>
<name>A0ABP4RF49_9ACTN</name>
<dbReference type="InterPro" id="IPR036388">
    <property type="entry name" value="WH-like_DNA-bd_sf"/>
</dbReference>
<dbReference type="InterPro" id="IPR000847">
    <property type="entry name" value="LysR_HTH_N"/>
</dbReference>
<evidence type="ECO:0000313" key="6">
    <source>
        <dbReference type="EMBL" id="GAA1646488.1"/>
    </source>
</evidence>
<dbReference type="Pfam" id="PF00126">
    <property type="entry name" value="HTH_1"/>
    <property type="match status" value="1"/>
</dbReference>
<reference evidence="7" key="1">
    <citation type="journal article" date="2019" name="Int. J. Syst. Evol. Microbiol.">
        <title>The Global Catalogue of Microorganisms (GCM) 10K type strain sequencing project: providing services to taxonomists for standard genome sequencing and annotation.</title>
        <authorList>
            <consortium name="The Broad Institute Genomics Platform"/>
            <consortium name="The Broad Institute Genome Sequencing Center for Infectious Disease"/>
            <person name="Wu L."/>
            <person name="Ma J."/>
        </authorList>
    </citation>
    <scope>NUCLEOTIDE SEQUENCE [LARGE SCALE GENOMIC DNA]</scope>
    <source>
        <strain evidence="7">JCM 14306</strain>
    </source>
</reference>
<evidence type="ECO:0000256" key="2">
    <source>
        <dbReference type="ARBA" id="ARBA00023015"/>
    </source>
</evidence>
<dbReference type="SUPFAM" id="SSF46785">
    <property type="entry name" value="Winged helix' DNA-binding domain"/>
    <property type="match status" value="1"/>
</dbReference>
<accession>A0ABP4RF49</accession>
<dbReference type="PROSITE" id="PS50931">
    <property type="entry name" value="HTH_LYSR"/>
    <property type="match status" value="1"/>
</dbReference>
<dbReference type="EMBL" id="BAAANE010000007">
    <property type="protein sequence ID" value="GAA1646488.1"/>
    <property type="molecule type" value="Genomic_DNA"/>
</dbReference>
<dbReference type="SUPFAM" id="SSF53850">
    <property type="entry name" value="Periplasmic binding protein-like II"/>
    <property type="match status" value="1"/>
</dbReference>
<comment type="similarity">
    <text evidence="1">Belongs to the LysR transcriptional regulatory family.</text>
</comment>
<feature type="domain" description="HTH lysR-type" evidence="5">
    <location>
        <begin position="5"/>
        <end position="62"/>
    </location>
</feature>
<dbReference type="Pfam" id="PF03466">
    <property type="entry name" value="LysR_substrate"/>
    <property type="match status" value="1"/>
</dbReference>